<keyword evidence="6 11" id="KW-0418">Kinase</keyword>
<keyword evidence="4 11" id="KW-0808">Transferase</keyword>
<keyword evidence="11" id="KW-0460">Magnesium</keyword>
<dbReference type="GO" id="GO:0006228">
    <property type="term" value="P:UTP biosynthetic process"/>
    <property type="evidence" value="ECO:0007669"/>
    <property type="project" value="UniProtKB-UniRule"/>
</dbReference>
<dbReference type="GO" id="GO:0006241">
    <property type="term" value="P:CTP biosynthetic process"/>
    <property type="evidence" value="ECO:0007669"/>
    <property type="project" value="UniProtKB-UniRule"/>
</dbReference>
<dbReference type="PROSITE" id="PS00469">
    <property type="entry name" value="NDPK"/>
    <property type="match status" value="1"/>
</dbReference>
<feature type="binding site" evidence="11 12">
    <location>
        <position position="102"/>
    </location>
    <ligand>
        <name>ATP</name>
        <dbReference type="ChEBI" id="CHEBI:30616"/>
    </ligand>
</feature>
<feature type="binding site" evidence="11 12">
    <location>
        <position position="85"/>
    </location>
    <ligand>
        <name>ATP</name>
        <dbReference type="ChEBI" id="CHEBI:30616"/>
    </ligand>
</feature>
<dbReference type="Pfam" id="PF00334">
    <property type="entry name" value="NDK"/>
    <property type="match status" value="1"/>
</dbReference>
<evidence type="ECO:0000256" key="11">
    <source>
        <dbReference type="HAMAP-Rule" id="MF_00451"/>
    </source>
</evidence>
<evidence type="ECO:0000256" key="2">
    <source>
        <dbReference type="ARBA" id="ARBA00008142"/>
    </source>
</evidence>
<dbReference type="PANTHER" id="PTHR11349">
    <property type="entry name" value="NUCLEOSIDE DIPHOSPHATE KINASE"/>
    <property type="match status" value="1"/>
</dbReference>
<feature type="binding site" evidence="11 12">
    <location>
        <position position="9"/>
    </location>
    <ligand>
        <name>ATP</name>
        <dbReference type="ChEBI" id="CHEBI:30616"/>
    </ligand>
</feature>
<dbReference type="GO" id="GO:0006183">
    <property type="term" value="P:GTP biosynthetic process"/>
    <property type="evidence" value="ECO:0007669"/>
    <property type="project" value="UniProtKB-UniRule"/>
</dbReference>
<evidence type="ECO:0000256" key="1">
    <source>
        <dbReference type="ARBA" id="ARBA00001946"/>
    </source>
</evidence>
<dbReference type="PRINTS" id="PR01243">
    <property type="entry name" value="NUCDPKINASE"/>
</dbReference>
<evidence type="ECO:0000259" key="15">
    <source>
        <dbReference type="SMART" id="SM00562"/>
    </source>
</evidence>
<dbReference type="SUPFAM" id="SSF54919">
    <property type="entry name" value="Nucleoside diphosphate kinase, NDK"/>
    <property type="match status" value="1"/>
</dbReference>
<evidence type="ECO:0000256" key="7">
    <source>
        <dbReference type="ARBA" id="ARBA00022840"/>
    </source>
</evidence>
<organism evidence="16 17">
    <name type="scientific">Paenibacillus foliorum</name>
    <dbReference type="NCBI Taxonomy" id="2654974"/>
    <lineage>
        <taxon>Bacteria</taxon>
        <taxon>Bacillati</taxon>
        <taxon>Bacillota</taxon>
        <taxon>Bacilli</taxon>
        <taxon>Bacillales</taxon>
        <taxon>Paenibacillaceae</taxon>
        <taxon>Paenibacillus</taxon>
    </lineage>
</organism>
<evidence type="ECO:0000256" key="13">
    <source>
        <dbReference type="RuleBase" id="RU004011"/>
    </source>
</evidence>
<dbReference type="NCBIfam" id="NF001908">
    <property type="entry name" value="PRK00668.1"/>
    <property type="match status" value="1"/>
</dbReference>
<keyword evidence="11" id="KW-0479">Metal-binding</keyword>
<evidence type="ECO:0000256" key="10">
    <source>
        <dbReference type="ARBA" id="ARBA00047945"/>
    </source>
</evidence>
<dbReference type="EC" id="2.7.4.6" evidence="11 14"/>
<keyword evidence="7 11" id="KW-0067">ATP-binding</keyword>
<dbReference type="GO" id="GO:0005524">
    <property type="term" value="F:ATP binding"/>
    <property type="evidence" value="ECO:0007669"/>
    <property type="project" value="UniProtKB-UniRule"/>
</dbReference>
<dbReference type="RefSeq" id="WP_171655380.1">
    <property type="nucleotide sequence ID" value="NZ_WHOD01000106.1"/>
</dbReference>
<sequence>MEKTFLMLKPDAVQRRMIGKLVQRFEEKGFELIGAKLMRMTMAQAEAHYAEHTDKPFYGELLEFITSGPVFAMVWQGEGVVAMSRLMIGKTNPLEAAPGTIRGDFATDKGNNIIHGSDSPESAEREVANAFHPEELLIFDPFLPKLEALHVDEYGAIQHYHPQS</sequence>
<feature type="binding site" evidence="11 12">
    <location>
        <position position="57"/>
    </location>
    <ligand>
        <name>ATP</name>
        <dbReference type="ChEBI" id="CHEBI:30616"/>
    </ligand>
</feature>
<feature type="binding site" evidence="11 12">
    <location>
        <position position="91"/>
    </location>
    <ligand>
        <name>ATP</name>
        <dbReference type="ChEBI" id="CHEBI:30616"/>
    </ligand>
</feature>
<comment type="caution">
    <text evidence="16">The sequence shown here is derived from an EMBL/GenBank/DDBJ whole genome shotgun (WGS) entry which is preliminary data.</text>
</comment>
<evidence type="ECO:0000256" key="6">
    <source>
        <dbReference type="ARBA" id="ARBA00022777"/>
    </source>
</evidence>
<dbReference type="Proteomes" id="UP000641588">
    <property type="component" value="Unassembled WGS sequence"/>
</dbReference>
<dbReference type="GO" id="GO:0004550">
    <property type="term" value="F:nucleoside diphosphate kinase activity"/>
    <property type="evidence" value="ECO:0007669"/>
    <property type="project" value="UniProtKB-UniRule"/>
</dbReference>
<keyword evidence="5 11" id="KW-0547">Nucleotide-binding</keyword>
<comment type="subcellular location">
    <subcellularLocation>
        <location evidence="11">Cytoplasm</location>
    </subcellularLocation>
</comment>
<feature type="domain" description="Nucleoside diphosphate kinase-like" evidence="15">
    <location>
        <begin position="1"/>
        <end position="138"/>
    </location>
</feature>
<evidence type="ECO:0000256" key="8">
    <source>
        <dbReference type="ARBA" id="ARBA00023080"/>
    </source>
</evidence>
<dbReference type="FunFam" id="3.30.70.141:FF:000002">
    <property type="entry name" value="Nucleoside diphosphate kinase"/>
    <property type="match status" value="1"/>
</dbReference>
<keyword evidence="11" id="KW-0963">Cytoplasm</keyword>
<comment type="function">
    <text evidence="9">(Microbial infection) Catalyzes the phosphorylation of dZDP to dZTP, when the bacterium is infected by a phage that produces the substrate for the synthesis of dZTP (2- amino-2'-deoxyadenosine 5'-triphosphate), which is then used by the phage as a DNA polymerase substrate.</text>
</comment>
<reference evidence="16" key="1">
    <citation type="submission" date="2019-10" db="EMBL/GenBank/DDBJ databases">
        <title>Description of Paenibacillus glebae sp. nov.</title>
        <authorList>
            <person name="Carlier A."/>
            <person name="Qi S."/>
        </authorList>
    </citation>
    <scope>NUCLEOTIDE SEQUENCE</scope>
    <source>
        <strain evidence="16">LMG 31456</strain>
    </source>
</reference>
<dbReference type="AlphaFoldDB" id="A0A972K5K4"/>
<evidence type="ECO:0000256" key="14">
    <source>
        <dbReference type="RuleBase" id="RU004013"/>
    </source>
</evidence>
<dbReference type="EMBL" id="WHOD01000106">
    <property type="protein sequence ID" value="NOU97132.1"/>
    <property type="molecule type" value="Genomic_DNA"/>
</dbReference>
<dbReference type="InterPro" id="IPR001564">
    <property type="entry name" value="Nucleoside_diP_kinase"/>
</dbReference>
<dbReference type="SMART" id="SM00562">
    <property type="entry name" value="NDK"/>
    <property type="match status" value="1"/>
</dbReference>
<protein>
    <recommendedName>
        <fullName evidence="11 14">Nucleoside diphosphate kinase</fullName>
        <shortName evidence="11">NDK</shortName>
        <shortName evidence="11">NDP kinase</shortName>
        <ecNumber evidence="11 14">2.7.4.6</ecNumber>
    </recommendedName>
    <alternativeName>
        <fullName evidence="11">Nucleoside-2-P kinase</fullName>
    </alternativeName>
</protein>
<comment type="catalytic activity">
    <reaction evidence="11 14">
        <text>a 2'-deoxyribonucleoside 5'-diphosphate + ATP = a 2'-deoxyribonucleoside 5'-triphosphate + ADP</text>
        <dbReference type="Rhea" id="RHEA:44640"/>
        <dbReference type="ChEBI" id="CHEBI:30616"/>
        <dbReference type="ChEBI" id="CHEBI:61560"/>
        <dbReference type="ChEBI" id="CHEBI:73316"/>
        <dbReference type="ChEBI" id="CHEBI:456216"/>
        <dbReference type="EC" id="2.7.4.6"/>
    </reaction>
</comment>
<comment type="similarity">
    <text evidence="2 11 12 13">Belongs to the NDK family.</text>
</comment>
<evidence type="ECO:0000313" key="17">
    <source>
        <dbReference type="Proteomes" id="UP000641588"/>
    </source>
</evidence>
<comment type="catalytic activity">
    <reaction evidence="10">
        <text>dZDP + ATP = dZTP + ADP</text>
        <dbReference type="Rhea" id="RHEA:67644"/>
        <dbReference type="ChEBI" id="CHEBI:30616"/>
        <dbReference type="ChEBI" id="CHEBI:172929"/>
        <dbReference type="ChEBI" id="CHEBI:172931"/>
        <dbReference type="ChEBI" id="CHEBI:456216"/>
    </reaction>
</comment>
<comment type="catalytic activity">
    <reaction evidence="11">
        <text>a ribonucleoside 5'-diphosphate + ATP = a ribonucleoside 5'-triphosphate + ADP</text>
        <dbReference type="Rhea" id="RHEA:18113"/>
        <dbReference type="ChEBI" id="CHEBI:30616"/>
        <dbReference type="ChEBI" id="CHEBI:57930"/>
        <dbReference type="ChEBI" id="CHEBI:61557"/>
        <dbReference type="ChEBI" id="CHEBI:456216"/>
        <dbReference type="EC" id="2.7.4.6"/>
    </reaction>
</comment>
<evidence type="ECO:0000256" key="3">
    <source>
        <dbReference type="ARBA" id="ARBA00022553"/>
    </source>
</evidence>
<accession>A0A972K5K4</accession>
<evidence type="ECO:0000256" key="4">
    <source>
        <dbReference type="ARBA" id="ARBA00022679"/>
    </source>
</evidence>
<name>A0A972K5K4_9BACL</name>
<feature type="active site" description="Pros-phosphohistidine intermediate" evidence="11 12">
    <location>
        <position position="115"/>
    </location>
</feature>
<gene>
    <name evidence="11" type="primary">ndk</name>
    <name evidence="16" type="ORF">GC093_28480</name>
</gene>
<dbReference type="CDD" id="cd04413">
    <property type="entry name" value="NDPk_I"/>
    <property type="match status" value="1"/>
</dbReference>
<dbReference type="GO" id="GO:0005737">
    <property type="term" value="C:cytoplasm"/>
    <property type="evidence" value="ECO:0007669"/>
    <property type="project" value="UniProtKB-SubCell"/>
</dbReference>
<dbReference type="InterPro" id="IPR023005">
    <property type="entry name" value="Nucleoside_diP_kinase_AS"/>
</dbReference>
<keyword evidence="17" id="KW-1185">Reference proteome</keyword>
<evidence type="ECO:0000256" key="9">
    <source>
        <dbReference type="ARBA" id="ARBA00024802"/>
    </source>
</evidence>
<evidence type="ECO:0000313" key="16">
    <source>
        <dbReference type="EMBL" id="NOU97132.1"/>
    </source>
</evidence>
<dbReference type="HAMAP" id="MF_00451">
    <property type="entry name" value="NDP_kinase"/>
    <property type="match status" value="1"/>
</dbReference>
<dbReference type="InterPro" id="IPR034907">
    <property type="entry name" value="NDK-like_dom"/>
</dbReference>
<dbReference type="GO" id="GO:0046872">
    <property type="term" value="F:metal ion binding"/>
    <property type="evidence" value="ECO:0007669"/>
    <property type="project" value="UniProtKB-KW"/>
</dbReference>
<comment type="cofactor">
    <cofactor evidence="1 11">
        <name>Mg(2+)</name>
        <dbReference type="ChEBI" id="CHEBI:18420"/>
    </cofactor>
</comment>
<proteinExistence type="inferred from homology"/>
<feature type="binding site" evidence="11 12">
    <location>
        <position position="112"/>
    </location>
    <ligand>
        <name>ATP</name>
        <dbReference type="ChEBI" id="CHEBI:30616"/>
    </ligand>
</feature>
<keyword evidence="8 11" id="KW-0546">Nucleotide metabolism</keyword>
<evidence type="ECO:0000256" key="5">
    <source>
        <dbReference type="ARBA" id="ARBA00022741"/>
    </source>
</evidence>
<dbReference type="PROSITE" id="PS51374">
    <property type="entry name" value="NDPK_LIKE"/>
    <property type="match status" value="1"/>
</dbReference>
<dbReference type="InterPro" id="IPR036850">
    <property type="entry name" value="NDK-like_dom_sf"/>
</dbReference>
<keyword evidence="3 11" id="KW-0597">Phosphoprotein</keyword>
<comment type="subunit">
    <text evidence="11">Homotetramer.</text>
</comment>
<evidence type="ECO:0000256" key="12">
    <source>
        <dbReference type="PROSITE-ProRule" id="PRU00706"/>
    </source>
</evidence>
<dbReference type="Gene3D" id="3.30.70.141">
    <property type="entry name" value="Nucleoside diphosphate kinase-like domain"/>
    <property type="match status" value="1"/>
</dbReference>
<comment type="function">
    <text evidence="11">Major role in the synthesis of nucleoside triphosphates other than ATP. The ATP gamma phosphate is transferred to the NDP beta phosphate via a ping-pong mechanism, using a phosphorylated active-site intermediate.</text>
</comment>